<dbReference type="Gene3D" id="1.10.10.10">
    <property type="entry name" value="Winged helix-like DNA-binding domain superfamily/Winged helix DNA-binding domain"/>
    <property type="match status" value="1"/>
</dbReference>
<dbReference type="Gene3D" id="3.40.50.720">
    <property type="entry name" value="NAD(P)-binding Rossmann-like Domain"/>
    <property type="match status" value="1"/>
</dbReference>
<dbReference type="SUPFAM" id="SSF53335">
    <property type="entry name" value="S-adenosyl-L-methionine-dependent methyltransferases"/>
    <property type="match status" value="1"/>
</dbReference>
<protein>
    <submittedName>
        <fullName evidence="1">Winged helix-turn-helix transcriptional regulator</fullName>
    </submittedName>
</protein>
<name>A0A7V3VSI7_9BACT</name>
<dbReference type="InterPro" id="IPR036388">
    <property type="entry name" value="WH-like_DNA-bd_sf"/>
</dbReference>
<proteinExistence type="predicted"/>
<dbReference type="InterPro" id="IPR029063">
    <property type="entry name" value="SAM-dependent_MTases_sf"/>
</dbReference>
<dbReference type="SUPFAM" id="SSF46785">
    <property type="entry name" value="Winged helix' DNA-binding domain"/>
    <property type="match status" value="1"/>
</dbReference>
<accession>A0A7V3VSI7</accession>
<reference evidence="1" key="1">
    <citation type="journal article" date="2020" name="mSystems">
        <title>Genome- and Community-Level Interaction Insights into Carbon Utilization and Element Cycling Functions of Hydrothermarchaeota in Hydrothermal Sediment.</title>
        <authorList>
            <person name="Zhou Z."/>
            <person name="Liu Y."/>
            <person name="Xu W."/>
            <person name="Pan J."/>
            <person name="Luo Z.H."/>
            <person name="Li M."/>
        </authorList>
    </citation>
    <scope>NUCLEOTIDE SEQUENCE [LARGE SCALE GENOMIC DNA]</scope>
    <source>
        <strain evidence="1">SpSt-966</strain>
    </source>
</reference>
<dbReference type="InterPro" id="IPR036390">
    <property type="entry name" value="WH_DNA-bd_sf"/>
</dbReference>
<gene>
    <name evidence="1" type="ORF">ENX73_03090</name>
</gene>
<dbReference type="EMBL" id="DTPE01000126">
    <property type="protein sequence ID" value="HGE75094.1"/>
    <property type="molecule type" value="Genomic_DNA"/>
</dbReference>
<evidence type="ECO:0000313" key="1">
    <source>
        <dbReference type="EMBL" id="HGE75094.1"/>
    </source>
</evidence>
<sequence>MESFEFFKTMPAYKELVILSEISKNPYATQKEIANSCGITAPMVNEYIANLHSEGYIEVRGNTTRNTTYHLTEEGKNRLMILNISYNIEIVKMYKESEKSFEEVWKYLSSKELRKILLFGAGDVGKMALEIMEGHGIEMIGFIDENPNRIGTKLHDLKVYPVEEIKNLAFDAVVITSYRHGAKMAQSIVSKTRKPIFIFNLEDGKTSLQLVEKEKLKRRN</sequence>
<organism evidence="1">
    <name type="scientific">Mesoaciditoga lauensis</name>
    <dbReference type="NCBI Taxonomy" id="1495039"/>
    <lineage>
        <taxon>Bacteria</taxon>
        <taxon>Thermotogati</taxon>
        <taxon>Thermotogota</taxon>
        <taxon>Thermotogae</taxon>
        <taxon>Mesoaciditogales</taxon>
        <taxon>Mesoaciditogaceae</taxon>
        <taxon>Mesoaciditoga</taxon>
    </lineage>
</organism>
<dbReference type="AlphaFoldDB" id="A0A7V3VSI7"/>
<dbReference type="Pfam" id="PF13412">
    <property type="entry name" value="HTH_24"/>
    <property type="match status" value="1"/>
</dbReference>
<comment type="caution">
    <text evidence="1">The sequence shown here is derived from an EMBL/GenBank/DDBJ whole genome shotgun (WGS) entry which is preliminary data.</text>
</comment>